<dbReference type="Pfam" id="PF17936">
    <property type="entry name" value="Big_6"/>
    <property type="match status" value="6"/>
</dbReference>
<feature type="region of interest" description="Disordered" evidence="1">
    <location>
        <begin position="696"/>
        <end position="749"/>
    </location>
</feature>
<proteinExistence type="predicted"/>
<feature type="compositionally biased region" description="Pro residues" evidence="1">
    <location>
        <begin position="717"/>
        <end position="742"/>
    </location>
</feature>
<dbReference type="NCBIfam" id="NF033510">
    <property type="entry name" value="Ca_tandemer"/>
    <property type="match status" value="6"/>
</dbReference>
<evidence type="ECO:0000259" key="4">
    <source>
        <dbReference type="Pfam" id="PF17936"/>
    </source>
</evidence>
<feature type="domain" description="Bacterial Ig" evidence="4">
    <location>
        <begin position="222"/>
        <end position="286"/>
    </location>
</feature>
<feature type="compositionally biased region" description="Low complexity" evidence="1">
    <location>
        <begin position="696"/>
        <end position="711"/>
    </location>
</feature>
<keyword evidence="6" id="KW-1185">Reference proteome</keyword>
<accession>A0A934UXH1</accession>
<gene>
    <name evidence="5" type="ORF">JD292_11840</name>
</gene>
<feature type="domain" description="Bacterial Ig" evidence="4">
    <location>
        <begin position="635"/>
        <end position="701"/>
    </location>
</feature>
<evidence type="ECO:0000313" key="6">
    <source>
        <dbReference type="Proteomes" id="UP000618733"/>
    </source>
</evidence>
<feature type="signal peptide" evidence="3">
    <location>
        <begin position="1"/>
        <end position="26"/>
    </location>
</feature>
<dbReference type="InterPro" id="IPR017868">
    <property type="entry name" value="Filamin/ABP280_repeat-like"/>
</dbReference>
<dbReference type="GO" id="GO:0005975">
    <property type="term" value="P:carbohydrate metabolic process"/>
    <property type="evidence" value="ECO:0007669"/>
    <property type="project" value="UniProtKB-ARBA"/>
</dbReference>
<comment type="caution">
    <text evidence="5">The sequence shown here is derived from an EMBL/GenBank/DDBJ whole genome shotgun (WGS) entry which is preliminary data.</text>
</comment>
<keyword evidence="2" id="KW-1133">Transmembrane helix</keyword>
<evidence type="ECO:0000313" key="5">
    <source>
        <dbReference type="EMBL" id="MBK0422764.1"/>
    </source>
</evidence>
<dbReference type="Gene3D" id="2.60.40.10">
    <property type="entry name" value="Immunoglobulins"/>
    <property type="match status" value="6"/>
</dbReference>
<reference evidence="5" key="1">
    <citation type="submission" date="2020-12" db="EMBL/GenBank/DDBJ databases">
        <title>Leucobacter sp. CAS2, isolated from Chromium sludge.</title>
        <authorList>
            <person name="Xu Z."/>
        </authorList>
    </citation>
    <scope>NUCLEOTIDE SEQUENCE</scope>
    <source>
        <strain evidence="5">CSA2</strain>
    </source>
</reference>
<dbReference type="InterPro" id="IPR041498">
    <property type="entry name" value="Big_6"/>
</dbReference>
<keyword evidence="2" id="KW-0812">Transmembrane</keyword>
<feature type="transmembrane region" description="Helical" evidence="2">
    <location>
        <begin position="757"/>
        <end position="776"/>
    </location>
</feature>
<sequence>MKLRHLLAVFSAAVLLAVGVAAPAQAAGEPATSTITSSSYAAGERVTVTFKGEPVPGSPFTVRANGILNTQVPLTHGEFVELTGKDRNGLTLRLNVRVNDFYSPAGTAACTPNGAHIAVDQERWITATATSTGQTLATGESGPKPKMLTGGVPLDPADQPGPRSVDLSWPALPAGQEVTITATDLFYSQADVSSGLSPITTIPTPPTTLVCPGITATIDPKSGAMISGRTVPSATVTVLHPVTGEPLSTVSDLNGNWLLAFSPALVNGENVAVSARDASGNSNQTTAKAPALTPPFVIASIDPTRGATIDGKTEPNITVSFEHPTTGKKISVTSDADGTWNSPLEPALTDGEIVIVTATDAAGSSATATSIAPDLTAPDVTATIDQTDGATISGTTEPKATITFNVPGTLNTIRITADADGNWSSPLAPALIRGEIVFVRASDGAGNTTMAAATAPDLTPPTITARIEDDNGTAINGKTKPNISVSFTHPITGEKISVTSGVDGTWSSPLSPALTNGETVTVTATDAAGNTGTTTANAADTTEPPVTAEIDQTDGATISGKTEPSLTVAFEHPTTGETVLVTSGADGTWSSPLTPGLTNGESVTVTATDRAGNSATATATAPDLTAPDVTAAIDQTDGATISGKTEANITVTFEHPTTGEKATVTSGADGTWSSPLAPALTNGETVTVTATDAAGNSATATAKAPVITTKPKATDPPTKPKPTAPGTTPPVDPATPAGPKPKPSSNLAVTGSEAPTLGLALVALALVGGAAAIWTARRRSNRA</sequence>
<dbReference type="EMBL" id="JAEHOI010000011">
    <property type="protein sequence ID" value="MBK0422764.1"/>
    <property type="molecule type" value="Genomic_DNA"/>
</dbReference>
<keyword evidence="3" id="KW-0732">Signal</keyword>
<dbReference type="RefSeq" id="WP_200132951.1">
    <property type="nucleotide sequence ID" value="NZ_JAEHOI010000011.1"/>
</dbReference>
<feature type="domain" description="Bacterial Ig" evidence="4">
    <location>
        <begin position="552"/>
        <end position="623"/>
    </location>
</feature>
<dbReference type="InterPro" id="IPR013783">
    <property type="entry name" value="Ig-like_fold"/>
</dbReference>
<feature type="domain" description="Bacterial Ig" evidence="4">
    <location>
        <begin position="305"/>
        <end position="371"/>
    </location>
</feature>
<dbReference type="Proteomes" id="UP000618733">
    <property type="component" value="Unassembled WGS sequence"/>
</dbReference>
<feature type="chain" id="PRO_5037657695" description="Bacterial Ig domain-containing protein" evidence="3">
    <location>
        <begin position="27"/>
        <end position="783"/>
    </location>
</feature>
<feature type="domain" description="Bacterial Ig" evidence="4">
    <location>
        <begin position="386"/>
        <end position="455"/>
    </location>
</feature>
<organism evidence="5 6">
    <name type="scientific">Leucobacter edaphi</name>
    <dbReference type="NCBI Taxonomy" id="2796472"/>
    <lineage>
        <taxon>Bacteria</taxon>
        <taxon>Bacillati</taxon>
        <taxon>Actinomycetota</taxon>
        <taxon>Actinomycetes</taxon>
        <taxon>Micrococcales</taxon>
        <taxon>Microbacteriaceae</taxon>
        <taxon>Leucobacter</taxon>
    </lineage>
</organism>
<evidence type="ECO:0000256" key="3">
    <source>
        <dbReference type="SAM" id="SignalP"/>
    </source>
</evidence>
<dbReference type="PROSITE" id="PS50194">
    <property type="entry name" value="FILAMIN_REPEAT"/>
    <property type="match status" value="1"/>
</dbReference>
<evidence type="ECO:0000256" key="2">
    <source>
        <dbReference type="SAM" id="Phobius"/>
    </source>
</evidence>
<dbReference type="AlphaFoldDB" id="A0A934UXH1"/>
<evidence type="ECO:0000256" key="1">
    <source>
        <dbReference type="SAM" id="MobiDB-lite"/>
    </source>
</evidence>
<protein>
    <recommendedName>
        <fullName evidence="4">Bacterial Ig domain-containing protein</fullName>
    </recommendedName>
</protein>
<feature type="domain" description="Bacterial Ig" evidence="4">
    <location>
        <begin position="464"/>
        <end position="536"/>
    </location>
</feature>
<name>A0A934UXH1_9MICO</name>
<keyword evidence="2" id="KW-0472">Membrane</keyword>